<dbReference type="GO" id="GO:0005524">
    <property type="term" value="F:ATP binding"/>
    <property type="evidence" value="ECO:0007669"/>
    <property type="project" value="UniProtKB-KW"/>
</dbReference>
<sequence length="445" mass="49503">MDNRLLLTFYGDDFTGSTDAMEALHQYGLRTLLFMTPPDKALLDQFEGVQCIGVAGTSRAKDPEGMKGELTPVYEAFQKMNPYFVHYKLCSTFDSSPTTGSIGYAADLARNYFKDGIYPLLVAAPALGRYTAFGNHFAKFHGETYRLDQHPVMSRHPVTPMDEADLSIHLSKQTDQQVGKYSVADMAEEKPFDIKEMNAITLFDALEQKHMETFGKMVWNSRHDDATFLIGSSGVEYALGETWKDNDSVNQNSLGLKPNAIDEMLVVSGSVSDVTKRQLEEAESNGFHTERVPYELLASDDMPTDYLDGIIKLIRNEKKVVLYTARGADDPVVEETRAYFTENNVTGSHGNHIGQQLGRWTKYIMDHTDIHRLVVSGGDTSGFVTSQLGIYGMEVIESIAPGAPLCLAYSDQERYNHLEIALKSGQLGGEAFYGKVFEAGRNTRV</sequence>
<dbReference type="InterPro" id="IPR010737">
    <property type="entry name" value="4-carb_acid_sugar_kinase_N"/>
</dbReference>
<keyword evidence="2" id="KW-0808">Transferase</keyword>
<evidence type="ECO:0000256" key="2">
    <source>
        <dbReference type="ARBA" id="ARBA00022679"/>
    </source>
</evidence>
<proteinExistence type="inferred from homology"/>
<dbReference type="Pfam" id="PF17042">
    <property type="entry name" value="NBD_C"/>
    <property type="match status" value="1"/>
</dbReference>
<comment type="similarity">
    <text evidence="1">Belongs to the four-carbon acid sugar kinase family.</text>
</comment>
<comment type="caution">
    <text evidence="9">The sequence shown here is derived from an EMBL/GenBank/DDBJ whole genome shotgun (WGS) entry which is preliminary data.</text>
</comment>
<name>A0A6N8TVR5_9STAP</name>
<keyword evidence="6" id="KW-0119">Carbohydrate metabolism</keyword>
<dbReference type="AlphaFoldDB" id="A0A6N8TVR5"/>
<evidence type="ECO:0000256" key="4">
    <source>
        <dbReference type="ARBA" id="ARBA00022777"/>
    </source>
</evidence>
<feature type="domain" description="Four-carbon acid sugar kinase nucleotide binding" evidence="8">
    <location>
        <begin position="265"/>
        <end position="432"/>
    </location>
</feature>
<keyword evidence="10" id="KW-1185">Reference proteome</keyword>
<keyword evidence="3" id="KW-0547">Nucleotide-binding</keyword>
<evidence type="ECO:0000256" key="3">
    <source>
        <dbReference type="ARBA" id="ARBA00022741"/>
    </source>
</evidence>
<evidence type="ECO:0000259" key="7">
    <source>
        <dbReference type="Pfam" id="PF07005"/>
    </source>
</evidence>
<organism evidence="9 10">
    <name type="scientific">Salinicoccus hispanicus</name>
    <dbReference type="NCBI Taxonomy" id="157225"/>
    <lineage>
        <taxon>Bacteria</taxon>
        <taxon>Bacillati</taxon>
        <taxon>Bacillota</taxon>
        <taxon>Bacilli</taxon>
        <taxon>Bacillales</taxon>
        <taxon>Staphylococcaceae</taxon>
        <taxon>Salinicoccus</taxon>
    </lineage>
</organism>
<reference evidence="9 10" key="1">
    <citation type="submission" date="2019-12" db="EMBL/GenBank/DDBJ databases">
        <title>Salinicoccus cyprini sp. nov., isolated from gastro-intestinal tract of mirror carp, Cyprinus carpio var. specularis, collected from Gobind Sagar Reservoir, Himachal Pradesh, India.</title>
        <authorList>
            <person name="Talwar C."/>
            <person name="Singh A.K."/>
            <person name="Lal R."/>
            <person name="Negi R.K."/>
        </authorList>
    </citation>
    <scope>NUCLEOTIDE SEQUENCE [LARGE SCALE GENOMIC DNA]</scope>
    <source>
        <strain evidence="9 10">J-82</strain>
    </source>
</reference>
<dbReference type="Pfam" id="PF07005">
    <property type="entry name" value="SBD_N"/>
    <property type="match status" value="1"/>
</dbReference>
<dbReference type="GO" id="GO:0016301">
    <property type="term" value="F:kinase activity"/>
    <property type="evidence" value="ECO:0007669"/>
    <property type="project" value="UniProtKB-KW"/>
</dbReference>
<dbReference type="InterPro" id="IPR037051">
    <property type="entry name" value="4-carb_acid_sugar_kinase_N_sf"/>
</dbReference>
<evidence type="ECO:0000256" key="1">
    <source>
        <dbReference type="ARBA" id="ARBA00005715"/>
    </source>
</evidence>
<evidence type="ECO:0000256" key="5">
    <source>
        <dbReference type="ARBA" id="ARBA00022840"/>
    </source>
</evidence>
<dbReference type="InterPro" id="IPR042213">
    <property type="entry name" value="NBD_C_sf"/>
</dbReference>
<dbReference type="EMBL" id="WUUK01000001">
    <property type="protein sequence ID" value="MXQ50004.1"/>
    <property type="molecule type" value="Genomic_DNA"/>
</dbReference>
<dbReference type="InterPro" id="IPR031475">
    <property type="entry name" value="NBD_C"/>
</dbReference>
<dbReference type="Gene3D" id="3.40.50.10840">
    <property type="entry name" value="Putative sugar-binding, N-terminal domain"/>
    <property type="match status" value="1"/>
</dbReference>
<feature type="domain" description="Four-carbon acid sugar kinase N-terminal" evidence="7">
    <location>
        <begin position="8"/>
        <end position="239"/>
    </location>
</feature>
<dbReference type="RefSeq" id="WP_160651725.1">
    <property type="nucleotide sequence ID" value="NZ_JBHRWU010000001.1"/>
</dbReference>
<dbReference type="OrthoDB" id="9778478at2"/>
<dbReference type="Proteomes" id="UP000436284">
    <property type="component" value="Unassembled WGS sequence"/>
</dbReference>
<accession>A0A6N8TVR5</accession>
<protein>
    <submittedName>
        <fullName evidence="9">Four-carbon acid sugar kinase family protein</fullName>
    </submittedName>
</protein>
<keyword evidence="4 9" id="KW-0418">Kinase</keyword>
<keyword evidence="5" id="KW-0067">ATP-binding</keyword>
<dbReference type="Gene3D" id="3.40.980.20">
    <property type="entry name" value="Four-carbon acid sugar kinase, nucleotide binding domain"/>
    <property type="match status" value="1"/>
</dbReference>
<gene>
    <name evidence="9" type="ORF">GQ671_01645</name>
</gene>
<evidence type="ECO:0000259" key="8">
    <source>
        <dbReference type="Pfam" id="PF17042"/>
    </source>
</evidence>
<evidence type="ECO:0000313" key="9">
    <source>
        <dbReference type="EMBL" id="MXQ50004.1"/>
    </source>
</evidence>
<evidence type="ECO:0000313" key="10">
    <source>
        <dbReference type="Proteomes" id="UP000436284"/>
    </source>
</evidence>
<dbReference type="SUPFAM" id="SSF142764">
    <property type="entry name" value="YgbK-like"/>
    <property type="match status" value="1"/>
</dbReference>
<evidence type="ECO:0000256" key="6">
    <source>
        <dbReference type="ARBA" id="ARBA00023277"/>
    </source>
</evidence>